<evidence type="ECO:0000313" key="2">
    <source>
        <dbReference type="EMBL" id="KFN92145.1"/>
    </source>
</evidence>
<feature type="compositionally biased region" description="Polar residues" evidence="1">
    <location>
        <begin position="221"/>
        <end position="230"/>
    </location>
</feature>
<feature type="compositionally biased region" description="Basic and acidic residues" evidence="1">
    <location>
        <begin position="298"/>
        <end position="308"/>
    </location>
</feature>
<feature type="region of interest" description="Disordered" evidence="1">
    <location>
        <begin position="209"/>
        <end position="316"/>
    </location>
</feature>
<gene>
    <name evidence="2" type="ORF">TMU3MR103_0606</name>
</gene>
<dbReference type="RefSeq" id="WP_038022462.1">
    <property type="nucleotide sequence ID" value="NZ_JPVT01000058.1"/>
</dbReference>
<accession>A0A091C638</accession>
<reference evidence="2 3" key="1">
    <citation type="submission" date="2014-08" db="EMBL/GenBank/DDBJ databases">
        <title>Genome sequence of Tetragenococcus muriaticus.</title>
        <authorList>
            <person name="Chuea-nongthon C."/>
            <person name="Rodtong S."/>
            <person name="Yongsawatdigul J."/>
            <person name="Steele J.L."/>
            <person name="Liu X.-y."/>
            <person name="Speers J."/>
            <person name="Glasner J.D."/>
            <person name="Neeno-Eckwall E.C."/>
        </authorList>
    </citation>
    <scope>NUCLEOTIDE SEQUENCE [LARGE SCALE GENOMIC DNA]</scope>
    <source>
        <strain evidence="2 3">3MR10-3</strain>
    </source>
</reference>
<dbReference type="Proteomes" id="UP000029381">
    <property type="component" value="Unassembled WGS sequence"/>
</dbReference>
<protein>
    <submittedName>
        <fullName evidence="2">RecT family recombinational DNA repair protein</fullName>
    </submittedName>
</protein>
<organism evidence="2 3">
    <name type="scientific">Tetragenococcus muriaticus 3MR10-3</name>
    <dbReference type="NCBI Taxonomy" id="1302648"/>
    <lineage>
        <taxon>Bacteria</taxon>
        <taxon>Bacillati</taxon>
        <taxon>Bacillota</taxon>
        <taxon>Bacilli</taxon>
        <taxon>Lactobacillales</taxon>
        <taxon>Enterococcaceae</taxon>
        <taxon>Tetragenococcus</taxon>
    </lineage>
</organism>
<sequence length="316" mass="35968">MANEVVTQKNITDQVNKRVGELKDEGLTLPTNYNYSNALKSAYFTIEKTKDRYKKPALEVCTKESIANALLNMVIQGLTPAKTQCYFIVYGDELQLQRSYFGTQAVLKRLGNVSDIWAEVVHKGDTFEIGSERGKTTVKEFEPSFENQDNEIIGAFCGIEKTDGEVVYTVMTKKEIDTSWKKSKTGATQKEFPQEMAKRTVINRAAKSFINTSNDDDHLTNAINETTGNEYDNEREVKQAEPAQVQKLEEKIKQNAPQEEAEEKVEEDLDDKPQKEDEPESNQENEQPEQGALFETPNFEREEGVTKDDNEDDYPF</sequence>
<keyword evidence="3" id="KW-1185">Reference proteome</keyword>
<evidence type="ECO:0000256" key="1">
    <source>
        <dbReference type="SAM" id="MobiDB-lite"/>
    </source>
</evidence>
<name>A0A091C638_9ENTE</name>
<dbReference type="EMBL" id="JPVT01000058">
    <property type="protein sequence ID" value="KFN92145.1"/>
    <property type="molecule type" value="Genomic_DNA"/>
</dbReference>
<dbReference type="Pfam" id="PF03837">
    <property type="entry name" value="RecT"/>
    <property type="match status" value="1"/>
</dbReference>
<comment type="caution">
    <text evidence="2">The sequence shown here is derived from an EMBL/GenBank/DDBJ whole genome shotgun (WGS) entry which is preliminary data.</text>
</comment>
<dbReference type="PATRIC" id="fig|1302648.3.peg.588"/>
<evidence type="ECO:0000313" key="3">
    <source>
        <dbReference type="Proteomes" id="UP000029381"/>
    </source>
</evidence>
<dbReference type="InterPro" id="IPR018330">
    <property type="entry name" value="RecT_fam"/>
</dbReference>
<dbReference type="AlphaFoldDB" id="A0A091C638"/>
<proteinExistence type="predicted"/>
<dbReference type="GO" id="GO:0003677">
    <property type="term" value="F:DNA binding"/>
    <property type="evidence" value="ECO:0007669"/>
    <property type="project" value="InterPro"/>
</dbReference>
<feature type="compositionally biased region" description="Acidic residues" evidence="1">
    <location>
        <begin position="259"/>
        <end position="270"/>
    </location>
</feature>
<dbReference type="GO" id="GO:0006259">
    <property type="term" value="P:DNA metabolic process"/>
    <property type="evidence" value="ECO:0007669"/>
    <property type="project" value="InterPro"/>
</dbReference>
<feature type="compositionally biased region" description="Acidic residues" evidence="1">
    <location>
        <begin position="277"/>
        <end position="287"/>
    </location>
</feature>